<comment type="subunit">
    <text evidence="6">Homodimer.</text>
</comment>
<evidence type="ECO:0000256" key="4">
    <source>
        <dbReference type="ARBA" id="ARBA00023157"/>
    </source>
</evidence>
<keyword evidence="9" id="KW-1185">Reference proteome</keyword>
<keyword evidence="1 6" id="KW-0575">Peroxidase</keyword>
<comment type="function">
    <text evidence="6">Thiol-specific peroxidase that catalyzes the reduction of hydrogen peroxide and organic hydroperoxides to water and alcohols, respectively. Plays a role in cell protection against oxidative stress by detoxifying peroxides.</text>
</comment>
<accession>A0ABT8H8M8</accession>
<dbReference type="InterPro" id="IPR013740">
    <property type="entry name" value="Redoxin"/>
</dbReference>
<comment type="caution">
    <text evidence="8">The sequence shown here is derived from an EMBL/GenBank/DDBJ whole genome shotgun (WGS) entry which is preliminary data.</text>
</comment>
<organism evidence="8 9">
    <name type="scientific">Mycolicibacterium austroafricanum</name>
    <name type="common">Mycobacterium austroafricanum</name>
    <dbReference type="NCBI Taxonomy" id="39687"/>
    <lineage>
        <taxon>Bacteria</taxon>
        <taxon>Bacillati</taxon>
        <taxon>Actinomycetota</taxon>
        <taxon>Actinomycetes</taxon>
        <taxon>Mycobacteriales</taxon>
        <taxon>Mycobacteriaceae</taxon>
        <taxon>Mycolicibacterium</taxon>
    </lineage>
</organism>
<dbReference type="EMBL" id="JAUHTC010000021">
    <property type="protein sequence ID" value="MDN4517118.1"/>
    <property type="molecule type" value="Genomic_DNA"/>
</dbReference>
<dbReference type="InterPro" id="IPR002065">
    <property type="entry name" value="TPX"/>
</dbReference>
<feature type="active site" description="Cysteine sulfenic acid (-SOH) intermediate" evidence="6">
    <location>
        <position position="60"/>
    </location>
</feature>
<dbReference type="PROSITE" id="PS01265">
    <property type="entry name" value="TPX"/>
    <property type="match status" value="1"/>
</dbReference>
<dbReference type="InterPro" id="IPR013766">
    <property type="entry name" value="Thioredoxin_domain"/>
</dbReference>
<dbReference type="InterPro" id="IPR036249">
    <property type="entry name" value="Thioredoxin-like_sf"/>
</dbReference>
<evidence type="ECO:0000256" key="6">
    <source>
        <dbReference type="HAMAP-Rule" id="MF_00269"/>
    </source>
</evidence>
<comment type="similarity">
    <text evidence="6">Belongs to the peroxiredoxin family. Tpx subfamily.</text>
</comment>
<keyword evidence="3 6" id="KW-0560">Oxidoreductase</keyword>
<reference evidence="8" key="1">
    <citation type="submission" date="2023-07" db="EMBL/GenBank/DDBJ databases">
        <title>Degradation of tert-butanol by M. austroafricanum TBA100.</title>
        <authorList>
            <person name="Helbich S."/>
            <person name="Vainshtein Y."/>
        </authorList>
    </citation>
    <scope>NUCLEOTIDE SEQUENCE</scope>
    <source>
        <strain evidence="8">TBA100</strain>
    </source>
</reference>
<dbReference type="PANTHER" id="PTHR43110">
    <property type="entry name" value="THIOL PEROXIDASE"/>
    <property type="match status" value="1"/>
</dbReference>
<name>A0ABT8H8M8_MYCAO</name>
<dbReference type="PANTHER" id="PTHR43110:SF1">
    <property type="entry name" value="THIOL PEROXIDASE"/>
    <property type="match status" value="1"/>
</dbReference>
<dbReference type="CDD" id="cd03014">
    <property type="entry name" value="PRX_Atyp2cys"/>
    <property type="match status" value="1"/>
</dbReference>
<dbReference type="EC" id="1.11.1.24" evidence="6"/>
<evidence type="ECO:0000256" key="5">
    <source>
        <dbReference type="ARBA" id="ARBA00023284"/>
    </source>
</evidence>
<dbReference type="PROSITE" id="PS51352">
    <property type="entry name" value="THIOREDOXIN_2"/>
    <property type="match status" value="1"/>
</dbReference>
<dbReference type="Pfam" id="PF08534">
    <property type="entry name" value="Redoxin"/>
    <property type="match status" value="1"/>
</dbReference>
<dbReference type="HAMAP" id="MF_00269">
    <property type="entry name" value="Tpx"/>
    <property type="match status" value="1"/>
</dbReference>
<sequence>MAQISLGGTPVRTVGELPVIGSHAPEFTLTDGNLGPLSSEQFRGTPLLLNIFPSVDTPVCGTSVRTFNEHAAASGLSVLCVSMDLPFAQQRFCAANGLENVTAASAFRDTFGDAYGVTMTDGPMAGLLARAVVVLDADGVVTYTELVPEIGSEPDYNAALSAMR</sequence>
<comment type="caution">
    <text evidence="6">Lacks conserved residue(s) required for the propagation of feature annotation.</text>
</comment>
<evidence type="ECO:0000256" key="2">
    <source>
        <dbReference type="ARBA" id="ARBA00022862"/>
    </source>
</evidence>
<dbReference type="SUPFAM" id="SSF52833">
    <property type="entry name" value="Thioredoxin-like"/>
    <property type="match status" value="1"/>
</dbReference>
<dbReference type="InterPro" id="IPR018219">
    <property type="entry name" value="Tpx_CS"/>
</dbReference>
<evidence type="ECO:0000256" key="1">
    <source>
        <dbReference type="ARBA" id="ARBA00022559"/>
    </source>
</evidence>
<dbReference type="Gene3D" id="3.40.30.10">
    <property type="entry name" value="Glutaredoxin"/>
    <property type="match status" value="1"/>
</dbReference>
<feature type="domain" description="Thioredoxin" evidence="7">
    <location>
        <begin position="18"/>
        <end position="164"/>
    </location>
</feature>
<evidence type="ECO:0000259" key="7">
    <source>
        <dbReference type="PROSITE" id="PS51352"/>
    </source>
</evidence>
<dbReference type="NCBIfam" id="NF001808">
    <property type="entry name" value="PRK00522.1"/>
    <property type="match status" value="1"/>
</dbReference>
<dbReference type="Proteomes" id="UP001172687">
    <property type="component" value="Unassembled WGS sequence"/>
</dbReference>
<evidence type="ECO:0000313" key="8">
    <source>
        <dbReference type="EMBL" id="MDN4517118.1"/>
    </source>
</evidence>
<evidence type="ECO:0000256" key="3">
    <source>
        <dbReference type="ARBA" id="ARBA00023002"/>
    </source>
</evidence>
<protein>
    <recommendedName>
        <fullName evidence="6">Thiol peroxidase</fullName>
        <shortName evidence="6">Tpx</shortName>
        <ecNumber evidence="6">1.11.1.24</ecNumber>
    </recommendedName>
    <alternativeName>
        <fullName evidence="6">Peroxiredoxin tpx</fullName>
        <shortName evidence="6">Prx</shortName>
    </alternativeName>
    <alternativeName>
        <fullName evidence="6">Thioredoxin peroxidase</fullName>
    </alternativeName>
    <alternativeName>
        <fullName evidence="6">Thioredoxin-dependent peroxiredoxin</fullName>
    </alternativeName>
</protein>
<keyword evidence="2 6" id="KW-0049">Antioxidant</keyword>
<keyword evidence="5 6" id="KW-0676">Redox-active center</keyword>
<dbReference type="RefSeq" id="WP_301161253.1">
    <property type="nucleotide sequence ID" value="NZ_JAUHTC010000021.1"/>
</dbReference>
<evidence type="ECO:0000313" key="9">
    <source>
        <dbReference type="Proteomes" id="UP001172687"/>
    </source>
</evidence>
<keyword evidence="4" id="KW-1015">Disulfide bond</keyword>
<comment type="catalytic activity">
    <reaction evidence="6">
        <text>a hydroperoxide + [thioredoxin]-dithiol = an alcohol + [thioredoxin]-disulfide + H2O</text>
        <dbReference type="Rhea" id="RHEA:62620"/>
        <dbReference type="Rhea" id="RHEA-COMP:10698"/>
        <dbReference type="Rhea" id="RHEA-COMP:10700"/>
        <dbReference type="ChEBI" id="CHEBI:15377"/>
        <dbReference type="ChEBI" id="CHEBI:29950"/>
        <dbReference type="ChEBI" id="CHEBI:30879"/>
        <dbReference type="ChEBI" id="CHEBI:35924"/>
        <dbReference type="ChEBI" id="CHEBI:50058"/>
        <dbReference type="EC" id="1.11.1.24"/>
    </reaction>
</comment>
<proteinExistence type="inferred from homology"/>
<dbReference type="GO" id="GO:0004601">
    <property type="term" value="F:peroxidase activity"/>
    <property type="evidence" value="ECO:0007669"/>
    <property type="project" value="UniProtKB-KW"/>
</dbReference>
<gene>
    <name evidence="6 8" type="primary">tpx</name>
    <name evidence="8" type="ORF">QYF68_04675</name>
</gene>
<dbReference type="InterPro" id="IPR050455">
    <property type="entry name" value="Tpx_Peroxidase_subfamily"/>
</dbReference>